<keyword evidence="5 6" id="KW-0472">Membrane</keyword>
<dbReference type="GO" id="GO:0005886">
    <property type="term" value="C:plasma membrane"/>
    <property type="evidence" value="ECO:0007669"/>
    <property type="project" value="UniProtKB-SubCell"/>
</dbReference>
<evidence type="ECO:0000256" key="6">
    <source>
        <dbReference type="SAM" id="Phobius"/>
    </source>
</evidence>
<feature type="transmembrane region" description="Helical" evidence="6">
    <location>
        <begin position="277"/>
        <end position="302"/>
    </location>
</feature>
<dbReference type="AlphaFoldDB" id="A0A554A464"/>
<dbReference type="InterPro" id="IPR002797">
    <property type="entry name" value="Polysacc_synth"/>
</dbReference>
<organism evidence="7 8">
    <name type="scientific">Alkalicoccobacillus porphyridii</name>
    <dbReference type="NCBI Taxonomy" id="2597270"/>
    <lineage>
        <taxon>Bacteria</taxon>
        <taxon>Bacillati</taxon>
        <taxon>Bacillota</taxon>
        <taxon>Bacilli</taxon>
        <taxon>Bacillales</taxon>
        <taxon>Bacillaceae</taxon>
        <taxon>Alkalicoccobacillus</taxon>
    </lineage>
</organism>
<evidence type="ECO:0000256" key="3">
    <source>
        <dbReference type="ARBA" id="ARBA00022692"/>
    </source>
</evidence>
<feature type="transmembrane region" description="Helical" evidence="6">
    <location>
        <begin position="192"/>
        <end position="217"/>
    </location>
</feature>
<dbReference type="EMBL" id="VLXZ01000001">
    <property type="protein sequence ID" value="TSB48477.1"/>
    <property type="molecule type" value="Genomic_DNA"/>
</dbReference>
<evidence type="ECO:0000313" key="7">
    <source>
        <dbReference type="EMBL" id="TSB48477.1"/>
    </source>
</evidence>
<feature type="transmembrane region" description="Helical" evidence="6">
    <location>
        <begin position="101"/>
        <end position="125"/>
    </location>
</feature>
<keyword evidence="2" id="KW-1003">Cell membrane</keyword>
<comment type="subcellular location">
    <subcellularLocation>
        <location evidence="1">Cell membrane</location>
        <topology evidence="1">Multi-pass membrane protein</topology>
    </subcellularLocation>
</comment>
<dbReference type="Pfam" id="PF01943">
    <property type="entry name" value="Polysacc_synt"/>
    <property type="match status" value="1"/>
</dbReference>
<feature type="transmembrane region" description="Helical" evidence="6">
    <location>
        <begin position="314"/>
        <end position="337"/>
    </location>
</feature>
<feature type="transmembrane region" description="Helical" evidence="6">
    <location>
        <begin position="238"/>
        <end position="257"/>
    </location>
</feature>
<evidence type="ECO:0000256" key="1">
    <source>
        <dbReference type="ARBA" id="ARBA00004651"/>
    </source>
</evidence>
<evidence type="ECO:0000313" key="8">
    <source>
        <dbReference type="Proteomes" id="UP000318521"/>
    </source>
</evidence>
<dbReference type="PANTHER" id="PTHR30250:SF11">
    <property type="entry name" value="O-ANTIGEN TRANSPORTER-RELATED"/>
    <property type="match status" value="1"/>
</dbReference>
<feature type="transmembrane region" description="Helical" evidence="6">
    <location>
        <begin position="52"/>
        <end position="72"/>
    </location>
</feature>
<keyword evidence="3 6" id="KW-0812">Transmembrane</keyword>
<protein>
    <submittedName>
        <fullName evidence="7">Oligosaccharide flippase family protein</fullName>
    </submittedName>
</protein>
<feature type="transmembrane region" description="Helical" evidence="6">
    <location>
        <begin position="389"/>
        <end position="408"/>
    </location>
</feature>
<sequence>MEQKKLVNESRLLSQKLLSGGVWAFLGKASNAVLALIINGMIARMLNPSDAGLYFLGFNIALFGAYFGLLGLEQTSTRFIAEGVGNKRYNQIVSVIKRTSFIVSIGTLVVGGGYYVIATFLFGALFPSSNMASLTVFISIWIAGNVFHLLLAEYFRGLHDIRLASIFGGFFYNSTLICSLFVFGFVTADSMTIVHAINLTIGSLIFSSLIGWLLLFNKLRFYQKQKEAYVSNVSNRKLYQTAWPILGVTLSLFLLSQSDLWIVGLVANEETIALYGAALRLTAIVSMPIIVLNAVVAPFIAAKNGQGKMKDLESILRLMGGIALLPALALVILFSIFPGQVMSLLFGPFYGGAALFLILLSLKQLVIVWNGACGILMLMADKQRQLMKITVSTGILALCLTTGLGLLFGGIGVAIGSLIANVICQICMWAVVRASMNIRVDASLKAVYKLVLKYNSRFVQRLGKTNER</sequence>
<comment type="caution">
    <text evidence="7">The sequence shown here is derived from an EMBL/GenBank/DDBJ whole genome shotgun (WGS) entry which is preliminary data.</text>
</comment>
<accession>A0A554A464</accession>
<evidence type="ECO:0000256" key="2">
    <source>
        <dbReference type="ARBA" id="ARBA00022475"/>
    </source>
</evidence>
<feature type="transmembrane region" description="Helical" evidence="6">
    <location>
        <begin position="21"/>
        <end position="46"/>
    </location>
</feature>
<feature type="transmembrane region" description="Helical" evidence="6">
    <location>
        <begin position="163"/>
        <end position="186"/>
    </location>
</feature>
<proteinExistence type="predicted"/>
<keyword evidence="8" id="KW-1185">Reference proteome</keyword>
<evidence type="ECO:0000256" key="5">
    <source>
        <dbReference type="ARBA" id="ARBA00023136"/>
    </source>
</evidence>
<dbReference type="RefSeq" id="WP_143846821.1">
    <property type="nucleotide sequence ID" value="NZ_VLXZ01000001.1"/>
</dbReference>
<feature type="transmembrane region" description="Helical" evidence="6">
    <location>
        <begin position="349"/>
        <end position="377"/>
    </location>
</feature>
<feature type="transmembrane region" description="Helical" evidence="6">
    <location>
        <begin position="414"/>
        <end position="432"/>
    </location>
</feature>
<reference evidence="7 8" key="1">
    <citation type="submission" date="2019-07" db="EMBL/GenBank/DDBJ databases">
        <authorList>
            <person name="Park Y.J."/>
            <person name="Jeong S.E."/>
            <person name="Jung H.S."/>
        </authorList>
    </citation>
    <scope>NUCLEOTIDE SEQUENCE [LARGE SCALE GENOMIC DNA]</scope>
    <source>
        <strain evidence="8">P16(2019)</strain>
    </source>
</reference>
<name>A0A554A464_9BACI</name>
<dbReference type="Proteomes" id="UP000318521">
    <property type="component" value="Unassembled WGS sequence"/>
</dbReference>
<evidence type="ECO:0000256" key="4">
    <source>
        <dbReference type="ARBA" id="ARBA00022989"/>
    </source>
</evidence>
<dbReference type="InterPro" id="IPR050833">
    <property type="entry name" value="Poly_Biosynth_Transport"/>
</dbReference>
<dbReference type="OrthoDB" id="5240734at2"/>
<keyword evidence="4 6" id="KW-1133">Transmembrane helix</keyword>
<dbReference type="PANTHER" id="PTHR30250">
    <property type="entry name" value="PST FAMILY PREDICTED COLANIC ACID TRANSPORTER"/>
    <property type="match status" value="1"/>
</dbReference>
<feature type="transmembrane region" description="Helical" evidence="6">
    <location>
        <begin position="131"/>
        <end position="151"/>
    </location>
</feature>
<gene>
    <name evidence="7" type="ORF">FN960_02685</name>
</gene>